<dbReference type="InParanoid" id="A0A165D2H2"/>
<evidence type="ECO:0000256" key="1">
    <source>
        <dbReference type="SAM" id="MobiDB-lite"/>
    </source>
</evidence>
<protein>
    <submittedName>
        <fullName evidence="2">Uncharacterized protein</fullName>
    </submittedName>
</protein>
<keyword evidence="3" id="KW-1185">Reference proteome</keyword>
<dbReference type="AlphaFoldDB" id="A0A165D2H2"/>
<organism evidence="2 3">
    <name type="scientific">Laetiporus sulphureus 93-53</name>
    <dbReference type="NCBI Taxonomy" id="1314785"/>
    <lineage>
        <taxon>Eukaryota</taxon>
        <taxon>Fungi</taxon>
        <taxon>Dikarya</taxon>
        <taxon>Basidiomycota</taxon>
        <taxon>Agaricomycotina</taxon>
        <taxon>Agaricomycetes</taxon>
        <taxon>Polyporales</taxon>
        <taxon>Laetiporus</taxon>
    </lineage>
</organism>
<dbReference type="RefSeq" id="XP_040761763.1">
    <property type="nucleotide sequence ID" value="XM_040909453.1"/>
</dbReference>
<dbReference type="GeneID" id="63826482"/>
<dbReference type="EMBL" id="KV427639">
    <property type="protein sequence ID" value="KZT04023.1"/>
    <property type="molecule type" value="Genomic_DNA"/>
</dbReference>
<feature type="compositionally biased region" description="Basic and acidic residues" evidence="1">
    <location>
        <begin position="16"/>
        <end position="29"/>
    </location>
</feature>
<accession>A0A165D2H2</accession>
<proteinExistence type="predicted"/>
<feature type="non-terminal residue" evidence="2">
    <location>
        <position position="51"/>
    </location>
</feature>
<evidence type="ECO:0000313" key="3">
    <source>
        <dbReference type="Proteomes" id="UP000076871"/>
    </source>
</evidence>
<feature type="compositionally biased region" description="Polar residues" evidence="1">
    <location>
        <begin position="1"/>
        <end position="10"/>
    </location>
</feature>
<evidence type="ECO:0000313" key="2">
    <source>
        <dbReference type="EMBL" id="KZT04023.1"/>
    </source>
</evidence>
<feature type="non-terminal residue" evidence="2">
    <location>
        <position position="1"/>
    </location>
</feature>
<sequence length="51" mass="5413">TNNKSLTSWDGTGGVGEKDGSGKLRGKETKAQYAHGLIVVSEGEYMRSQSP</sequence>
<reference evidence="2 3" key="1">
    <citation type="journal article" date="2016" name="Mol. Biol. Evol.">
        <title>Comparative Genomics of Early-Diverging Mushroom-Forming Fungi Provides Insights into the Origins of Lignocellulose Decay Capabilities.</title>
        <authorList>
            <person name="Nagy L.G."/>
            <person name="Riley R."/>
            <person name="Tritt A."/>
            <person name="Adam C."/>
            <person name="Daum C."/>
            <person name="Floudas D."/>
            <person name="Sun H."/>
            <person name="Yadav J.S."/>
            <person name="Pangilinan J."/>
            <person name="Larsson K.H."/>
            <person name="Matsuura K."/>
            <person name="Barry K."/>
            <person name="Labutti K."/>
            <person name="Kuo R."/>
            <person name="Ohm R.A."/>
            <person name="Bhattacharya S.S."/>
            <person name="Shirouzu T."/>
            <person name="Yoshinaga Y."/>
            <person name="Martin F.M."/>
            <person name="Grigoriev I.V."/>
            <person name="Hibbett D.S."/>
        </authorList>
    </citation>
    <scope>NUCLEOTIDE SEQUENCE [LARGE SCALE GENOMIC DNA]</scope>
    <source>
        <strain evidence="2 3">93-53</strain>
    </source>
</reference>
<name>A0A165D2H2_9APHY</name>
<dbReference type="Proteomes" id="UP000076871">
    <property type="component" value="Unassembled WGS sequence"/>
</dbReference>
<gene>
    <name evidence="2" type="ORF">LAESUDRAFT_728508</name>
</gene>
<feature type="region of interest" description="Disordered" evidence="1">
    <location>
        <begin position="1"/>
        <end position="29"/>
    </location>
</feature>